<dbReference type="GO" id="GO:0004499">
    <property type="term" value="F:N,N-dimethylaniline monooxygenase activity"/>
    <property type="evidence" value="ECO:0007669"/>
    <property type="project" value="InterPro"/>
</dbReference>
<dbReference type="AlphaFoldDB" id="A0A919CFW4"/>
<gene>
    <name evidence="5" type="ORF">GCM10010334_81590</name>
</gene>
<dbReference type="GO" id="GO:0050661">
    <property type="term" value="F:NADP binding"/>
    <property type="evidence" value="ECO:0007669"/>
    <property type="project" value="InterPro"/>
</dbReference>
<proteinExistence type="inferred from homology"/>
<dbReference type="Proteomes" id="UP000638353">
    <property type="component" value="Unassembled WGS sequence"/>
</dbReference>
<evidence type="ECO:0000313" key="5">
    <source>
        <dbReference type="EMBL" id="GHD18586.1"/>
    </source>
</evidence>
<evidence type="ECO:0000256" key="1">
    <source>
        <dbReference type="ARBA" id="ARBA00010139"/>
    </source>
</evidence>
<dbReference type="RefSeq" id="WP_229898591.1">
    <property type="nucleotide sequence ID" value="NZ_BMVC01000030.1"/>
</dbReference>
<comment type="similarity">
    <text evidence="1">Belongs to the FAD-binding monooxygenase family.</text>
</comment>
<evidence type="ECO:0000256" key="2">
    <source>
        <dbReference type="ARBA" id="ARBA00022630"/>
    </source>
</evidence>
<dbReference type="PANTHER" id="PTHR42877:SF4">
    <property type="entry name" value="FAD_NAD(P)-BINDING DOMAIN-CONTAINING PROTEIN-RELATED"/>
    <property type="match status" value="1"/>
</dbReference>
<keyword evidence="3" id="KW-0274">FAD</keyword>
<dbReference type="InterPro" id="IPR020946">
    <property type="entry name" value="Flavin_mOase-like"/>
</dbReference>
<keyword evidence="2" id="KW-0285">Flavoprotein</keyword>
<dbReference type="Gene3D" id="3.50.50.60">
    <property type="entry name" value="FAD/NAD(P)-binding domain"/>
    <property type="match status" value="2"/>
</dbReference>
<reference evidence="5" key="1">
    <citation type="journal article" date="2014" name="Int. J. Syst. Evol. Microbiol.">
        <title>Complete genome sequence of Corynebacterium casei LMG S-19264T (=DSM 44701T), isolated from a smear-ripened cheese.</title>
        <authorList>
            <consortium name="US DOE Joint Genome Institute (JGI-PGF)"/>
            <person name="Walter F."/>
            <person name="Albersmeier A."/>
            <person name="Kalinowski J."/>
            <person name="Ruckert C."/>
        </authorList>
    </citation>
    <scope>NUCLEOTIDE SEQUENCE</scope>
    <source>
        <strain evidence="5">JCM 4637</strain>
    </source>
</reference>
<dbReference type="Pfam" id="PF00743">
    <property type="entry name" value="FMO-like"/>
    <property type="match status" value="1"/>
</dbReference>
<dbReference type="SUPFAM" id="SSF51905">
    <property type="entry name" value="FAD/NAD(P)-binding domain"/>
    <property type="match status" value="1"/>
</dbReference>
<sequence>MTPPEPVTDRAPVTHRVPVSVAVIGAGVSGLCMGLKLKAAGIEDFVLYDKAEDVGGVWRDNTYPGLSCDIPSRTYCYSFAPNPEWNALFSTGPEILRYLQRTATDHGLRPHLRTGTHITRATFTDGRWTLETSTGETRAFDFLLCATGLLVHPTVPDLPGADTFRGRAFHSARWDHTVQTTGQKIAIVGTGSTGVQLTCALTPHAGRLMLFQRTPQWVLPKPNKRISALAKAVHRRRPALARLTDPLWRLAFETTISKAAVTPGWQRTLLTYACRIALLRIRSTGLRRRMTPDHPPLCKRLVVASGFHRAVQQPHVDVISTPIARITPRGLLTTDGHEHEADLIVWATGFQADAYMRPLHITGPHGRTLDDAWARGPRSYNTVALPGFPNLFLLVGPNSPFSGEAVIRTAETQADYILQWIDLFARGVISRTTPTREATDAFNAAIATALPNTAFTGGCSSWYQDQNGTPLVWPWPVHTHRTLLSRIHHPDFHTLPGPAATHGPSALAGGDPA</sequence>
<dbReference type="InterPro" id="IPR036188">
    <property type="entry name" value="FAD/NAD-bd_sf"/>
</dbReference>
<evidence type="ECO:0000313" key="6">
    <source>
        <dbReference type="Proteomes" id="UP000638353"/>
    </source>
</evidence>
<dbReference type="PANTHER" id="PTHR42877">
    <property type="entry name" value="L-ORNITHINE N(5)-MONOOXYGENASE-RELATED"/>
    <property type="match status" value="1"/>
</dbReference>
<accession>A0A919CFW4</accession>
<organism evidence="5 6">
    <name type="scientific">Streptomyces finlayi</name>
    <dbReference type="NCBI Taxonomy" id="67296"/>
    <lineage>
        <taxon>Bacteria</taxon>
        <taxon>Bacillati</taxon>
        <taxon>Actinomycetota</taxon>
        <taxon>Actinomycetes</taxon>
        <taxon>Kitasatosporales</taxon>
        <taxon>Streptomycetaceae</taxon>
        <taxon>Streptomyces</taxon>
    </lineage>
</organism>
<keyword evidence="4" id="KW-0560">Oxidoreductase</keyword>
<evidence type="ECO:0000256" key="4">
    <source>
        <dbReference type="ARBA" id="ARBA00023002"/>
    </source>
</evidence>
<evidence type="ECO:0000256" key="3">
    <source>
        <dbReference type="ARBA" id="ARBA00022827"/>
    </source>
</evidence>
<comment type="caution">
    <text evidence="5">The sequence shown here is derived from an EMBL/GenBank/DDBJ whole genome shotgun (WGS) entry which is preliminary data.</text>
</comment>
<name>A0A919CFW4_9ACTN</name>
<dbReference type="InterPro" id="IPR051209">
    <property type="entry name" value="FAD-bind_Monooxygenase_sf"/>
</dbReference>
<protein>
    <submittedName>
        <fullName evidence="5">Monooxygenase</fullName>
    </submittedName>
</protein>
<keyword evidence="5" id="KW-0503">Monooxygenase</keyword>
<reference evidence="5" key="2">
    <citation type="submission" date="2020-09" db="EMBL/GenBank/DDBJ databases">
        <authorList>
            <person name="Sun Q."/>
            <person name="Ohkuma M."/>
        </authorList>
    </citation>
    <scope>NUCLEOTIDE SEQUENCE</scope>
    <source>
        <strain evidence="5">JCM 4637</strain>
    </source>
</reference>
<dbReference type="EMBL" id="BMVC01000030">
    <property type="protein sequence ID" value="GHD18586.1"/>
    <property type="molecule type" value="Genomic_DNA"/>
</dbReference>
<dbReference type="GO" id="GO:0050660">
    <property type="term" value="F:flavin adenine dinucleotide binding"/>
    <property type="evidence" value="ECO:0007669"/>
    <property type="project" value="InterPro"/>
</dbReference>